<reference evidence="2 3" key="1">
    <citation type="journal article" date="2014" name="Genome Biol. Evol.">
        <title>The secreted proteins of Achlya hypogyna and Thraustotheca clavata identify the ancestral oomycete secretome and reveal gene acquisitions by horizontal gene transfer.</title>
        <authorList>
            <person name="Misner I."/>
            <person name="Blouin N."/>
            <person name="Leonard G."/>
            <person name="Richards T.A."/>
            <person name="Lane C.E."/>
        </authorList>
    </citation>
    <scope>NUCLEOTIDE SEQUENCE [LARGE SCALE GENOMIC DNA]</scope>
    <source>
        <strain evidence="2 3">ATCC 48635</strain>
    </source>
</reference>
<accession>A0A1V9YIG9</accession>
<dbReference type="EMBL" id="JNBR01001675">
    <property type="protein sequence ID" value="OQR85467.1"/>
    <property type="molecule type" value="Genomic_DNA"/>
</dbReference>
<dbReference type="PANTHER" id="PTHR15977:SF15">
    <property type="entry name" value="CILIA- AND FLAGELLA-ASSOCIATED PROTEIN 46"/>
    <property type="match status" value="1"/>
</dbReference>
<comment type="caution">
    <text evidence="2">The sequence shown here is derived from an EMBL/GenBank/DDBJ whole genome shotgun (WGS) entry which is preliminary data.</text>
</comment>
<keyword evidence="3" id="KW-1185">Reference proteome</keyword>
<feature type="compositionally biased region" description="Low complexity" evidence="1">
    <location>
        <begin position="517"/>
        <end position="528"/>
    </location>
</feature>
<proteinExistence type="predicted"/>
<protein>
    <submittedName>
        <fullName evidence="2">Uncharacterized protein</fullName>
    </submittedName>
</protein>
<feature type="region of interest" description="Disordered" evidence="1">
    <location>
        <begin position="509"/>
        <end position="528"/>
    </location>
</feature>
<evidence type="ECO:0000313" key="3">
    <source>
        <dbReference type="Proteomes" id="UP000243579"/>
    </source>
</evidence>
<gene>
    <name evidence="2" type="ORF">ACHHYP_11792</name>
</gene>
<dbReference type="InterPro" id="IPR057466">
    <property type="entry name" value="CFAP46_TPR"/>
</dbReference>
<dbReference type="OrthoDB" id="68437at2759"/>
<dbReference type="STRING" id="1202772.A0A1V9YIG9"/>
<evidence type="ECO:0000256" key="1">
    <source>
        <dbReference type="SAM" id="MobiDB-lite"/>
    </source>
</evidence>
<sequence length="2340" mass="255178">MALDLELRRALAEINKDLDGPAPPPTAAPRTTVQASALLAKLRQWTTLGLVHEDQLRLTELLACIAEVALKQCDLPTAEACIDWYLTLAYPKDQFYCRVLFVRATVLGAAARAMQGPACVAQVQYAIHWILTALKLALEPSSRPHYDFLVYNASVAYWHVARPLLRPRAMRHLIESLTALLDGLRLINDANKAWLIRFELALAAALEDDGQLAKAGKVANEAAEHALTLLQLSKNAPAPVALFEEACFLQIHLGRHKDPECAKALATAKKNMTTRRWLTLYSMQTIKSKIVAPDALPAAFIELFELVAKAKFDTFAAKPCDAFPPLSDGSVDWDSLVELGLLAVFHTQPEMVRVCEHLVTESKRVSARARILVDVLKCFVHLLDKADAGKLDARQREAARLSHHVEGVKLLERSLTAAKRVGDPHLMQDICIYAWNVALPLLEPHLRKHVHRLFQTATSLLEELDSPLVMLRAQMHLETAKCEMKCDYLAKACVHVNKAIMLDYGESGPGSDEHAAATKPKTPASAEAPRLAARPFDKFLLPMKRVLDLKSNLYGEPDAVEDQALIYVEQSKESHDKHMKLTWLNKAMTLLDPVVDSPLTGDRDSARRRFALWHDIATLAWDVKVVDMTRKGAARAHRYTFQLTDFEAVQQASLHFVLAETYTFEMQALKQEQPLLDARLGVLVSGDAPDDVLAAWNDCKRHVIAEIVRGLERGLETRALHVVNNAATYLWNYHLGLFSQPGSLDLVLPELVAAMEKAFQALLGLEGVTYHLPLLASVAQGLTQLYAGKPNEMEAVVDAVLKLPGLLILHRKVLIEIKTRVQLERGAKEPIVGDSVPMKVVSCLALIDALAADPGDDDVKSVTDRTAGLFQKATALWTPYATEHLAAKEACLELEQQKREFHAEVWVRLGKTAVALDRSHEAQRYCELALAPLAASDVPASLLTPAIWRWYALAQTVWAQAILLLVAGTETQEKDIKHELAMFAVQHLLLAADFGVRAGNAKLVESAARVMWNGVLDILDANASPNPSFRRKLLPDLQRMLGHLTAAGPAADWSFRLEFVCALLDVFEELHLWEPGLEAVEAAFATIPAFYQRPLWQYRVIFMSKLGKSVQDGFAKMKDADVLLQARVAKRVAASSTDASAQYKALFRTVKDLSGMPEQAQFQIEIAEWLYTNQFPLDDVHDQLHTAMGLVLPLVWKDALPSNDKGATKRTKAKKKKDDAVVTAWWHVDLVLRGYTMLATAARSFAERLEYTLTGLGHVAKIWQLLSDELFQLELQTAFDAAGPDAKGDADFDVWKAQCGLAPSFVPPTTPAAWAALDFALLLPRLCGETPAAKLSPLTLTPDNVTQPTLTIYYLLRLADLAVAQDLHSHVVGVLQLAAAVVYGTRSSATSALGDVMLMPVLLDLRLVAVLEVMGFVDSSQSFLKRAIEALRGLQGVPPTEKALVHATGPDAVRRRKPIFSKYNVAEVGLEIAQLLLTSGYHLQVKQLLAAVPSQDDTSTAAWADYVAGQLAVAEGDHVTALRHLTAAAGSPGLEVAAYTMYVQALAELLCATKRLKDAKAAVAAARQVLGRLVAVPLSPVAAAVTGDDSARGLDDLDCAACLSQLEAAYAGVLVRESVHLHTTGGEWAPLWAEATRLFSESCQRLLPLGGSVPMADIALRHGTLLLDRALHLSDIDTDPTLIVAARAVLLTGHSYLESLWTLATGEPVLQRRLAATKYALGSVEAAAAHVADETAMVVYQVESDAKKNLVELWLEHTAPKTPKSPEQMQVPPVEKALLYFSTSVQLDAAHVLAAAGVGHCLRLHLPGTGAWTYSSDALRKQGIACSAGAPGAVDSRADEVARYLATLLAAAVKAGRRDAIKRCAYELALVHGCAQPALAAKYLLWYQSCGAAEYAEGIFRQAAEPTNRPALFMKRATELPVTSIPAQLARLYLDAQCETWRRLQVVADIDTVLTGIPASYALLSIQLSPDGKFLLGSLSGGGVAVPVVARMELHRPRRVALKELVTKLRALRVNSVKALLQYSDAPFGETDEFEYAVADGREDPLEAAFQALVSDAQQLFGAFLSCFADAFPRAKDDQFTLLLVDAALEPVPFEALLDVGDARDLSVHLLAQRVAALKASPFKRDDLFFIADPRHDDAGDGPTAIAPTLAAVKALSAFQWRGLTGHKAVPSVGEWQAALTGRHGGGLLFYGPNRSLAHFAPAHLAGLNATKCNLVWAAARMENYTSYRRQSKMDTHKSKEVLGLEDSFNSMVLLSLAGVNCVVLNQWAASFLANHRSLTTAFGLMAKNVPLAKAVKRVGDTWIMGKAHGPKSPTRGTVKGVPLKGRVQYNLVVYGVPQL</sequence>
<dbReference type="GO" id="GO:0060294">
    <property type="term" value="P:cilium movement involved in cell motility"/>
    <property type="evidence" value="ECO:0007669"/>
    <property type="project" value="InterPro"/>
</dbReference>
<dbReference type="PANTHER" id="PTHR15977">
    <property type="entry name" value="CILIA- AND FLAGELLA-ASSOCIATED PROTEIN 46"/>
    <property type="match status" value="1"/>
</dbReference>
<dbReference type="GO" id="GO:0035082">
    <property type="term" value="P:axoneme assembly"/>
    <property type="evidence" value="ECO:0007669"/>
    <property type="project" value="InterPro"/>
</dbReference>
<organism evidence="2 3">
    <name type="scientific">Achlya hypogyna</name>
    <name type="common">Oomycete</name>
    <name type="synonym">Protoachlya hypogyna</name>
    <dbReference type="NCBI Taxonomy" id="1202772"/>
    <lineage>
        <taxon>Eukaryota</taxon>
        <taxon>Sar</taxon>
        <taxon>Stramenopiles</taxon>
        <taxon>Oomycota</taxon>
        <taxon>Saprolegniomycetes</taxon>
        <taxon>Saprolegniales</taxon>
        <taxon>Achlyaceae</taxon>
        <taxon>Achlya</taxon>
    </lineage>
</organism>
<evidence type="ECO:0000313" key="2">
    <source>
        <dbReference type="EMBL" id="OQR85467.1"/>
    </source>
</evidence>
<dbReference type="Proteomes" id="UP000243579">
    <property type="component" value="Unassembled WGS sequence"/>
</dbReference>
<name>A0A1V9YIG9_ACHHY</name>
<dbReference type="Pfam" id="PF25439">
    <property type="entry name" value="TPR_CFAP46_N"/>
    <property type="match status" value="1"/>
</dbReference>
<dbReference type="InterPro" id="IPR039586">
    <property type="entry name" value="CFAP46"/>
</dbReference>